<accession>A0AAV7Q5Q2</accession>
<name>A0AAV7Q5Q2_PLEWA</name>
<dbReference type="Proteomes" id="UP001066276">
    <property type="component" value="Chromosome 6"/>
</dbReference>
<proteinExistence type="predicted"/>
<protein>
    <submittedName>
        <fullName evidence="1">Uncharacterized protein</fullName>
    </submittedName>
</protein>
<organism evidence="1 2">
    <name type="scientific">Pleurodeles waltl</name>
    <name type="common">Iberian ribbed newt</name>
    <dbReference type="NCBI Taxonomy" id="8319"/>
    <lineage>
        <taxon>Eukaryota</taxon>
        <taxon>Metazoa</taxon>
        <taxon>Chordata</taxon>
        <taxon>Craniata</taxon>
        <taxon>Vertebrata</taxon>
        <taxon>Euteleostomi</taxon>
        <taxon>Amphibia</taxon>
        <taxon>Batrachia</taxon>
        <taxon>Caudata</taxon>
        <taxon>Salamandroidea</taxon>
        <taxon>Salamandridae</taxon>
        <taxon>Pleurodelinae</taxon>
        <taxon>Pleurodeles</taxon>
    </lineage>
</organism>
<evidence type="ECO:0000313" key="1">
    <source>
        <dbReference type="EMBL" id="KAJ1135921.1"/>
    </source>
</evidence>
<sequence length="122" mass="13395">MLLYLARLKVISGGTARFFDTPEDVWHWLEMWEKVPKERQSAGRTGVRGLILRVSNGCGMGDIPGTVTQQSPVRFEDGRVEIQADGTTAMSASVQCGEANAPSLMNEEMAIQKESGADEYMV</sequence>
<evidence type="ECO:0000313" key="2">
    <source>
        <dbReference type="Proteomes" id="UP001066276"/>
    </source>
</evidence>
<reference evidence="1" key="1">
    <citation type="journal article" date="2022" name="bioRxiv">
        <title>Sequencing and chromosome-scale assembly of the giantPleurodeles waltlgenome.</title>
        <authorList>
            <person name="Brown T."/>
            <person name="Elewa A."/>
            <person name="Iarovenko S."/>
            <person name="Subramanian E."/>
            <person name="Araus A.J."/>
            <person name="Petzold A."/>
            <person name="Susuki M."/>
            <person name="Suzuki K.-i.T."/>
            <person name="Hayashi T."/>
            <person name="Toyoda A."/>
            <person name="Oliveira C."/>
            <person name="Osipova E."/>
            <person name="Leigh N.D."/>
            <person name="Simon A."/>
            <person name="Yun M.H."/>
        </authorList>
    </citation>
    <scope>NUCLEOTIDE SEQUENCE</scope>
    <source>
        <strain evidence="1">20211129_DDA</strain>
        <tissue evidence="1">Liver</tissue>
    </source>
</reference>
<dbReference type="EMBL" id="JANPWB010000010">
    <property type="protein sequence ID" value="KAJ1135921.1"/>
    <property type="molecule type" value="Genomic_DNA"/>
</dbReference>
<comment type="caution">
    <text evidence="1">The sequence shown here is derived from an EMBL/GenBank/DDBJ whole genome shotgun (WGS) entry which is preliminary data.</text>
</comment>
<gene>
    <name evidence="1" type="ORF">NDU88_002350</name>
</gene>
<dbReference type="AlphaFoldDB" id="A0AAV7Q5Q2"/>
<keyword evidence="2" id="KW-1185">Reference proteome</keyword>